<proteinExistence type="predicted"/>
<feature type="transmembrane region" description="Helical" evidence="1">
    <location>
        <begin position="200"/>
        <end position="219"/>
    </location>
</feature>
<dbReference type="KEGG" id="ptan:CRYO30217_03515"/>
<evidence type="ECO:0000256" key="1">
    <source>
        <dbReference type="SAM" id="Phobius"/>
    </source>
</evidence>
<name>A0A916JQW0_9FLAO</name>
<keyword evidence="1" id="KW-0812">Transmembrane</keyword>
<evidence type="ECO:0000313" key="2">
    <source>
        <dbReference type="EMBL" id="CAG5087567.1"/>
    </source>
</evidence>
<keyword evidence="1" id="KW-1133">Transmembrane helix</keyword>
<accession>A0A916JQW0</accession>
<evidence type="ECO:0000313" key="3">
    <source>
        <dbReference type="Proteomes" id="UP000683507"/>
    </source>
</evidence>
<feature type="transmembrane region" description="Helical" evidence="1">
    <location>
        <begin position="271"/>
        <end position="291"/>
    </location>
</feature>
<reference evidence="2" key="1">
    <citation type="submission" date="2021-04" db="EMBL/GenBank/DDBJ databases">
        <authorList>
            <person name="Rodrigo-Torres L."/>
            <person name="Arahal R. D."/>
            <person name="Lucena T."/>
        </authorList>
    </citation>
    <scope>NUCLEOTIDE SEQUENCE</scope>
    <source>
        <strain evidence="2">AS29M-1</strain>
    </source>
</reference>
<feature type="transmembrane region" description="Helical" evidence="1">
    <location>
        <begin position="175"/>
        <end position="194"/>
    </location>
</feature>
<sequence>MLKQTPHTVFVLILLLMLSQSSCTVEKRKYNKGFHITWNKKAIKTGHESLAKQKKDPILLVKPKAMQVEEFQEDSSIVISKADTASRIVLEQTSESNTTSKEIVFPKRWRKVTDDAQCKKARKQRKKENTKDSTANTLARLSSFFGLILFGRFVFQLAKRRTKEGEERQKNLFSIIGRSLGWAALVVGIILALFNAIDAVVILGVPAIISLVGMYFALYSLHQMQSQPDRYTKEGATKAFVAFSVILGLLAFLFTLAIILYWGSWATAGEVALFIALALLMIGGLVFKLVLNSSKGD</sequence>
<gene>
    <name evidence="2" type="ORF">CRYO30217_03515</name>
</gene>
<dbReference type="RefSeq" id="WP_258543687.1">
    <property type="nucleotide sequence ID" value="NZ_OU015584.1"/>
</dbReference>
<dbReference type="AlphaFoldDB" id="A0A916JQW0"/>
<protein>
    <submittedName>
        <fullName evidence="2">Uncharacterized protein</fullName>
    </submittedName>
</protein>
<keyword evidence="1" id="KW-0472">Membrane</keyword>
<keyword evidence="3" id="KW-1185">Reference proteome</keyword>
<dbReference type="EMBL" id="OU015584">
    <property type="protein sequence ID" value="CAG5087567.1"/>
    <property type="molecule type" value="Genomic_DNA"/>
</dbReference>
<feature type="transmembrane region" description="Helical" evidence="1">
    <location>
        <begin position="240"/>
        <end position="265"/>
    </location>
</feature>
<dbReference type="Proteomes" id="UP000683507">
    <property type="component" value="Chromosome"/>
</dbReference>
<feature type="transmembrane region" description="Helical" evidence="1">
    <location>
        <begin position="137"/>
        <end position="155"/>
    </location>
</feature>
<organism evidence="2 3">
    <name type="scientific">Parvicella tangerina</name>
    <dbReference type="NCBI Taxonomy" id="2829795"/>
    <lineage>
        <taxon>Bacteria</taxon>
        <taxon>Pseudomonadati</taxon>
        <taxon>Bacteroidota</taxon>
        <taxon>Flavobacteriia</taxon>
        <taxon>Flavobacteriales</taxon>
        <taxon>Parvicellaceae</taxon>
        <taxon>Parvicella</taxon>
    </lineage>
</organism>